<proteinExistence type="predicted"/>
<gene>
    <name evidence="1" type="ORF">M011DRAFT_472942</name>
</gene>
<evidence type="ECO:0000313" key="2">
    <source>
        <dbReference type="Proteomes" id="UP000799440"/>
    </source>
</evidence>
<sequence>MVREAVRNSETTTTYDKYYTMDQLHTRGTDRTANIEDDMLEEGGSVTITGHEANLTSHHWSGVTPDEIPYHVVT</sequence>
<dbReference type="AlphaFoldDB" id="A0A6A6UW31"/>
<evidence type="ECO:0000313" key="1">
    <source>
        <dbReference type="EMBL" id="KAF2741610.1"/>
    </source>
</evidence>
<protein>
    <submittedName>
        <fullName evidence="1">Uncharacterized protein</fullName>
    </submittedName>
</protein>
<accession>A0A6A6UW31</accession>
<reference evidence="1" key="1">
    <citation type="journal article" date="2020" name="Stud. Mycol.">
        <title>101 Dothideomycetes genomes: a test case for predicting lifestyles and emergence of pathogens.</title>
        <authorList>
            <person name="Haridas S."/>
            <person name="Albert R."/>
            <person name="Binder M."/>
            <person name="Bloem J."/>
            <person name="Labutti K."/>
            <person name="Salamov A."/>
            <person name="Andreopoulos B."/>
            <person name="Baker S."/>
            <person name="Barry K."/>
            <person name="Bills G."/>
            <person name="Bluhm B."/>
            <person name="Cannon C."/>
            <person name="Castanera R."/>
            <person name="Culley D."/>
            <person name="Daum C."/>
            <person name="Ezra D."/>
            <person name="Gonzalez J."/>
            <person name="Henrissat B."/>
            <person name="Kuo A."/>
            <person name="Liang C."/>
            <person name="Lipzen A."/>
            <person name="Lutzoni F."/>
            <person name="Magnuson J."/>
            <person name="Mondo S."/>
            <person name="Nolan M."/>
            <person name="Ohm R."/>
            <person name="Pangilinan J."/>
            <person name="Park H.-J."/>
            <person name="Ramirez L."/>
            <person name="Alfaro M."/>
            <person name="Sun H."/>
            <person name="Tritt A."/>
            <person name="Yoshinaga Y."/>
            <person name="Zwiers L.-H."/>
            <person name="Turgeon B."/>
            <person name="Goodwin S."/>
            <person name="Spatafora J."/>
            <person name="Crous P."/>
            <person name="Grigoriev I."/>
        </authorList>
    </citation>
    <scope>NUCLEOTIDE SEQUENCE</scope>
    <source>
        <strain evidence="1">CBS 119925</strain>
    </source>
</reference>
<name>A0A6A6UW31_9PLEO</name>
<dbReference type="EMBL" id="MU006665">
    <property type="protein sequence ID" value="KAF2741610.1"/>
    <property type="molecule type" value="Genomic_DNA"/>
</dbReference>
<organism evidence="1 2">
    <name type="scientific">Sporormia fimetaria CBS 119925</name>
    <dbReference type="NCBI Taxonomy" id="1340428"/>
    <lineage>
        <taxon>Eukaryota</taxon>
        <taxon>Fungi</taxon>
        <taxon>Dikarya</taxon>
        <taxon>Ascomycota</taxon>
        <taxon>Pezizomycotina</taxon>
        <taxon>Dothideomycetes</taxon>
        <taxon>Pleosporomycetidae</taxon>
        <taxon>Pleosporales</taxon>
        <taxon>Sporormiaceae</taxon>
        <taxon>Sporormia</taxon>
    </lineage>
</organism>
<dbReference type="Proteomes" id="UP000799440">
    <property type="component" value="Unassembled WGS sequence"/>
</dbReference>
<keyword evidence="2" id="KW-1185">Reference proteome</keyword>